<accession>A0A6J6IJX5</accession>
<name>A0A6J6IJX5_9ZZZZ</name>
<evidence type="ECO:0000313" key="2">
    <source>
        <dbReference type="EMBL" id="CAB4672037.1"/>
    </source>
</evidence>
<dbReference type="PANTHER" id="PTHR34475">
    <property type="match status" value="1"/>
</dbReference>
<reference evidence="1" key="1">
    <citation type="submission" date="2020-05" db="EMBL/GenBank/DDBJ databases">
        <authorList>
            <person name="Chiriac C."/>
            <person name="Salcher M."/>
            <person name="Ghai R."/>
            <person name="Kavagutti S V."/>
        </authorList>
    </citation>
    <scope>NUCLEOTIDE SEQUENCE</scope>
</reference>
<protein>
    <submittedName>
        <fullName evidence="1">Unannotated protein</fullName>
    </submittedName>
</protein>
<dbReference type="PANTHER" id="PTHR34475:SF1">
    <property type="entry name" value="CYTOSKELETON PROTEIN RODZ"/>
    <property type="match status" value="1"/>
</dbReference>
<dbReference type="EMBL" id="CAFBMO010000065">
    <property type="protein sequence ID" value="CAB4914071.1"/>
    <property type="molecule type" value="Genomic_DNA"/>
</dbReference>
<gene>
    <name evidence="1" type="ORF">UFOPK1908_01107</name>
    <name evidence="2" type="ORF">UFOPK2282_01131</name>
    <name evidence="3" type="ORF">UFOPK3576_01318</name>
</gene>
<proteinExistence type="predicted"/>
<dbReference type="GO" id="GO:0003677">
    <property type="term" value="F:DNA binding"/>
    <property type="evidence" value="ECO:0007669"/>
    <property type="project" value="InterPro"/>
</dbReference>
<evidence type="ECO:0000313" key="3">
    <source>
        <dbReference type="EMBL" id="CAB4914071.1"/>
    </source>
</evidence>
<dbReference type="EMBL" id="CAEZWR010000142">
    <property type="protein sequence ID" value="CAB4672037.1"/>
    <property type="molecule type" value="Genomic_DNA"/>
</dbReference>
<dbReference type="EMBL" id="CAEZVB010000056">
    <property type="protein sequence ID" value="CAB4624841.1"/>
    <property type="molecule type" value="Genomic_DNA"/>
</dbReference>
<dbReference type="Gene3D" id="1.10.260.40">
    <property type="entry name" value="lambda repressor-like DNA-binding domains"/>
    <property type="match status" value="1"/>
</dbReference>
<sequence>MNVGTTLFDARVAAGLSLDELADKCKLRATILAAMESGDFSHCGGFVYARGQLRAIAPLLNLDPEALVDAFAVEVESGLHGSE</sequence>
<organism evidence="1">
    <name type="scientific">freshwater metagenome</name>
    <dbReference type="NCBI Taxonomy" id="449393"/>
    <lineage>
        <taxon>unclassified sequences</taxon>
        <taxon>metagenomes</taxon>
        <taxon>ecological metagenomes</taxon>
    </lineage>
</organism>
<dbReference type="AlphaFoldDB" id="A0A6J6IJX5"/>
<dbReference type="Pfam" id="PF13413">
    <property type="entry name" value="HTH_25"/>
    <property type="match status" value="1"/>
</dbReference>
<dbReference type="SUPFAM" id="SSF47413">
    <property type="entry name" value="lambda repressor-like DNA-binding domains"/>
    <property type="match status" value="1"/>
</dbReference>
<evidence type="ECO:0000313" key="1">
    <source>
        <dbReference type="EMBL" id="CAB4624841.1"/>
    </source>
</evidence>
<dbReference type="InterPro" id="IPR010982">
    <property type="entry name" value="Lambda_DNA-bd_dom_sf"/>
</dbReference>
<dbReference type="InterPro" id="IPR050400">
    <property type="entry name" value="Bact_Cytoskel_RodZ"/>
</dbReference>